<evidence type="ECO:0000256" key="1">
    <source>
        <dbReference type="SAM" id="MobiDB-lite"/>
    </source>
</evidence>
<feature type="compositionally biased region" description="Basic and acidic residues" evidence="1">
    <location>
        <begin position="77"/>
        <end position="93"/>
    </location>
</feature>
<sequence length="93" mass="10668">MKRPRNGWRTEVSWGLDEGTVRIVTDQEESGLWRRGPILLPGARSASPLTPLQYAVKAWHRGEAARRGQEALEASNDEERNKWGNAKERPRLY</sequence>
<keyword evidence="3" id="KW-1185">Reference proteome</keyword>
<evidence type="ECO:0000313" key="2">
    <source>
        <dbReference type="EMBL" id="KAJ1088673.1"/>
    </source>
</evidence>
<feature type="region of interest" description="Disordered" evidence="1">
    <location>
        <begin position="65"/>
        <end position="93"/>
    </location>
</feature>
<evidence type="ECO:0000313" key="3">
    <source>
        <dbReference type="Proteomes" id="UP001066276"/>
    </source>
</evidence>
<gene>
    <name evidence="2" type="ORF">NDU88_001829</name>
</gene>
<reference evidence="2" key="1">
    <citation type="journal article" date="2022" name="bioRxiv">
        <title>Sequencing and chromosome-scale assembly of the giantPleurodeles waltlgenome.</title>
        <authorList>
            <person name="Brown T."/>
            <person name="Elewa A."/>
            <person name="Iarovenko S."/>
            <person name="Subramanian E."/>
            <person name="Araus A.J."/>
            <person name="Petzold A."/>
            <person name="Susuki M."/>
            <person name="Suzuki K.-i.T."/>
            <person name="Hayashi T."/>
            <person name="Toyoda A."/>
            <person name="Oliveira C."/>
            <person name="Osipova E."/>
            <person name="Leigh N.D."/>
            <person name="Simon A."/>
            <person name="Yun M.H."/>
        </authorList>
    </citation>
    <scope>NUCLEOTIDE SEQUENCE</scope>
    <source>
        <strain evidence="2">20211129_DDA</strain>
        <tissue evidence="2">Liver</tissue>
    </source>
</reference>
<proteinExistence type="predicted"/>
<name>A0AAV7LC69_PLEWA</name>
<protein>
    <submittedName>
        <fullName evidence="2">Uncharacterized protein</fullName>
    </submittedName>
</protein>
<comment type="caution">
    <text evidence="2">The sequence shown here is derived from an EMBL/GenBank/DDBJ whole genome shotgun (WGS) entry which is preliminary data.</text>
</comment>
<dbReference type="AlphaFoldDB" id="A0AAV7LC69"/>
<accession>A0AAV7LC69</accession>
<organism evidence="2 3">
    <name type="scientific">Pleurodeles waltl</name>
    <name type="common">Iberian ribbed newt</name>
    <dbReference type="NCBI Taxonomy" id="8319"/>
    <lineage>
        <taxon>Eukaryota</taxon>
        <taxon>Metazoa</taxon>
        <taxon>Chordata</taxon>
        <taxon>Craniata</taxon>
        <taxon>Vertebrata</taxon>
        <taxon>Euteleostomi</taxon>
        <taxon>Amphibia</taxon>
        <taxon>Batrachia</taxon>
        <taxon>Caudata</taxon>
        <taxon>Salamandroidea</taxon>
        <taxon>Salamandridae</taxon>
        <taxon>Pleurodelinae</taxon>
        <taxon>Pleurodeles</taxon>
    </lineage>
</organism>
<dbReference type="Proteomes" id="UP001066276">
    <property type="component" value="Chromosome 11"/>
</dbReference>
<dbReference type="EMBL" id="JANPWB010000015">
    <property type="protein sequence ID" value="KAJ1088673.1"/>
    <property type="molecule type" value="Genomic_DNA"/>
</dbReference>